<keyword evidence="3" id="KW-1185">Reference proteome</keyword>
<dbReference type="RefSeq" id="WP_112305194.1">
    <property type="nucleotide sequence ID" value="NZ_QMDV01000002.1"/>
</dbReference>
<protein>
    <submittedName>
        <fullName evidence="2">Protease</fullName>
    </submittedName>
</protein>
<reference evidence="2 3" key="1">
    <citation type="submission" date="2018-06" db="EMBL/GenBank/DDBJ databases">
        <authorList>
            <person name="Liu Z.-W."/>
        </authorList>
    </citation>
    <scope>NUCLEOTIDE SEQUENCE [LARGE SCALE GENOMIC DNA]</scope>
    <source>
        <strain evidence="2 3">2b14</strain>
    </source>
</reference>
<dbReference type="Gene3D" id="3.40.390.10">
    <property type="entry name" value="Collagenase (Catalytic Domain)"/>
    <property type="match status" value="1"/>
</dbReference>
<comment type="caution">
    <text evidence="2">The sequence shown here is derived from an EMBL/GenBank/DDBJ whole genome shotgun (WGS) entry which is preliminary data.</text>
</comment>
<sequence>MKFNRVLVFAFMAASFSLTSCQNEEEVTSSSEISEQTINAIKTMGFSTQNVQRAEGGYLVEGDIILKESDLRDAGKVQALRVGEAEQYRTTNLVTGLPRVITVSVDPKLPASYVAAVDEALARYNAEGIQLTFQRVTSGASINLVAAPKNAQYLASAGFPTSAGQPHNEVKIATRHIGTNPNRSWLATILAHEIGHCIGFRHTDYMDRSYSCGGGYTNEGASTVGAIQVPGTPASADPNSWMLACIGSGQNRPFNTNDKTALGYLY</sequence>
<dbReference type="Pfam" id="PF12388">
    <property type="entry name" value="Peptidase_M57"/>
    <property type="match status" value="1"/>
</dbReference>
<keyword evidence="2" id="KW-0645">Protease</keyword>
<dbReference type="AlphaFoldDB" id="A0A364RFI5"/>
<organism evidence="2 3">
    <name type="scientific">Pontibacter arcticus</name>
    <dbReference type="NCBI Taxonomy" id="2080288"/>
    <lineage>
        <taxon>Bacteria</taxon>
        <taxon>Pseudomonadati</taxon>
        <taxon>Bacteroidota</taxon>
        <taxon>Cytophagia</taxon>
        <taxon>Cytophagales</taxon>
        <taxon>Hymenobacteraceae</taxon>
        <taxon>Pontibacter</taxon>
    </lineage>
</organism>
<proteinExistence type="predicted"/>
<reference evidence="2 3" key="2">
    <citation type="submission" date="2018-07" db="EMBL/GenBank/DDBJ databases">
        <title>Pontibacter sp. 2b14 genomic sequence and assembly.</title>
        <authorList>
            <person name="Du Z.-J."/>
        </authorList>
    </citation>
    <scope>NUCLEOTIDE SEQUENCE [LARGE SCALE GENOMIC DNA]</scope>
    <source>
        <strain evidence="2 3">2b14</strain>
    </source>
</reference>
<keyword evidence="2" id="KW-0378">Hydrolase</keyword>
<dbReference type="PROSITE" id="PS51257">
    <property type="entry name" value="PROKAR_LIPOPROTEIN"/>
    <property type="match status" value="1"/>
</dbReference>
<dbReference type="InterPro" id="IPR024079">
    <property type="entry name" value="MetalloPept_cat_dom_sf"/>
</dbReference>
<feature type="signal peptide" evidence="1">
    <location>
        <begin position="1"/>
        <end position="22"/>
    </location>
</feature>
<gene>
    <name evidence="2" type="ORF">DP923_07370</name>
</gene>
<accession>A0A364RFI5</accession>
<feature type="chain" id="PRO_5016975907" evidence="1">
    <location>
        <begin position="23"/>
        <end position="266"/>
    </location>
</feature>
<dbReference type="SUPFAM" id="SSF55486">
    <property type="entry name" value="Metalloproteases ('zincins'), catalytic domain"/>
    <property type="match status" value="1"/>
</dbReference>
<dbReference type="EMBL" id="QMDV01000002">
    <property type="protein sequence ID" value="RAU83044.1"/>
    <property type="molecule type" value="Genomic_DNA"/>
</dbReference>
<dbReference type="GO" id="GO:0006508">
    <property type="term" value="P:proteolysis"/>
    <property type="evidence" value="ECO:0007669"/>
    <property type="project" value="UniProtKB-KW"/>
</dbReference>
<evidence type="ECO:0000313" key="2">
    <source>
        <dbReference type="EMBL" id="RAU83044.1"/>
    </source>
</evidence>
<keyword evidence="1" id="KW-0732">Signal</keyword>
<dbReference type="OrthoDB" id="785995at2"/>
<evidence type="ECO:0000313" key="3">
    <source>
        <dbReference type="Proteomes" id="UP000251692"/>
    </source>
</evidence>
<dbReference type="GO" id="GO:0008237">
    <property type="term" value="F:metallopeptidase activity"/>
    <property type="evidence" value="ECO:0007669"/>
    <property type="project" value="InterPro"/>
</dbReference>
<dbReference type="Proteomes" id="UP000251692">
    <property type="component" value="Unassembled WGS sequence"/>
</dbReference>
<evidence type="ECO:0000256" key="1">
    <source>
        <dbReference type="SAM" id="SignalP"/>
    </source>
</evidence>
<dbReference type="InterPro" id="IPR024653">
    <property type="entry name" value="Peptidase_M10/M27/M57"/>
</dbReference>
<name>A0A364RFI5_9BACT</name>